<accession>A0A1F5A2H2</accession>
<sequence>MHSYVGTELRDGTLQVEGPLLPYEVILRVNEIAGQLGKAAIVTEGENTGTAILNVIRSSLNRDKFRQANNNLKRQI</sequence>
<reference evidence="1 2" key="1">
    <citation type="journal article" date="2016" name="Nat. Commun.">
        <title>Thousands of microbial genomes shed light on interconnected biogeochemical processes in an aquifer system.</title>
        <authorList>
            <person name="Anantharaman K."/>
            <person name="Brown C.T."/>
            <person name="Hug L.A."/>
            <person name="Sharon I."/>
            <person name="Castelle C.J."/>
            <person name="Probst A.J."/>
            <person name="Thomas B.C."/>
            <person name="Singh A."/>
            <person name="Wilkins M.J."/>
            <person name="Karaoz U."/>
            <person name="Brodie E.L."/>
            <person name="Williams K.H."/>
            <person name="Hubbard S.S."/>
            <person name="Banfield J.F."/>
        </authorList>
    </citation>
    <scope>NUCLEOTIDE SEQUENCE [LARGE SCALE GENOMIC DNA]</scope>
</reference>
<evidence type="ECO:0000313" key="2">
    <source>
        <dbReference type="Proteomes" id="UP000178579"/>
    </source>
</evidence>
<proteinExistence type="predicted"/>
<dbReference type="EMBL" id="MEXV01000011">
    <property type="protein sequence ID" value="OGD12792.1"/>
    <property type="molecule type" value="Genomic_DNA"/>
</dbReference>
<dbReference type="Proteomes" id="UP000178579">
    <property type="component" value="Unassembled WGS sequence"/>
</dbReference>
<protein>
    <submittedName>
        <fullName evidence="1">Uncharacterized protein</fullName>
    </submittedName>
</protein>
<gene>
    <name evidence="1" type="ORF">A2576_04400</name>
</gene>
<comment type="caution">
    <text evidence="1">The sequence shown here is derived from an EMBL/GenBank/DDBJ whole genome shotgun (WGS) entry which is preliminary data.</text>
</comment>
<dbReference type="AlphaFoldDB" id="A0A1F5A2H2"/>
<name>A0A1F5A2H2_9BACT</name>
<evidence type="ECO:0000313" key="1">
    <source>
        <dbReference type="EMBL" id="OGD12792.1"/>
    </source>
</evidence>
<organism evidence="1 2">
    <name type="scientific">Candidatus Amesbacteria bacterium RIFOXYD1_FULL_47_9</name>
    <dbReference type="NCBI Taxonomy" id="1797267"/>
    <lineage>
        <taxon>Bacteria</taxon>
        <taxon>Candidatus Amesiibacteriota</taxon>
    </lineage>
</organism>